<dbReference type="InterPro" id="IPR029060">
    <property type="entry name" value="PIN-like_dom_sf"/>
</dbReference>
<proteinExistence type="predicted"/>
<keyword evidence="3" id="KW-1185">Reference proteome</keyword>
<sequence length="42" mass="4861">MERYRLLPSDAVIAPTCRHYGIDAIITFGDDFKRVPWLRVAP</sequence>
<accession>A0ABM8J0F8</accession>
<dbReference type="EMBL" id="AP028907">
    <property type="protein sequence ID" value="BES82774.1"/>
    <property type="molecule type" value="Genomic_DNA"/>
</dbReference>
<dbReference type="InterPro" id="IPR002716">
    <property type="entry name" value="PIN_dom"/>
</dbReference>
<reference evidence="2 3" key="1">
    <citation type="submission" date="2023-09" db="EMBL/GenBank/DDBJ databases">
        <title>Pyrofollis japonicus gen. nov. sp. nov., a novel member of the family Pyrodictiaceae isolated from the Iheya North hydrothermal field.</title>
        <authorList>
            <person name="Miyazaki U."/>
            <person name="Sanari M."/>
            <person name="Tame A."/>
            <person name="Kitajima M."/>
            <person name="Okamoto A."/>
            <person name="Sawayama S."/>
            <person name="Miyazaki J."/>
            <person name="Takai K."/>
            <person name="Nakagawa S."/>
        </authorList>
    </citation>
    <scope>NUCLEOTIDE SEQUENCE [LARGE SCALE GENOMIC DNA]</scope>
    <source>
        <strain evidence="2 3">AV2</strain>
    </source>
</reference>
<organism evidence="2 3">
    <name type="scientific">Pyrodictium abyssi</name>
    <dbReference type="NCBI Taxonomy" id="54256"/>
    <lineage>
        <taxon>Archaea</taxon>
        <taxon>Thermoproteota</taxon>
        <taxon>Thermoprotei</taxon>
        <taxon>Desulfurococcales</taxon>
        <taxon>Pyrodictiaceae</taxon>
        <taxon>Pyrodictium</taxon>
    </lineage>
</organism>
<gene>
    <name evidence="2" type="ORF">PABY_23410</name>
</gene>
<evidence type="ECO:0000313" key="3">
    <source>
        <dbReference type="Proteomes" id="UP001341135"/>
    </source>
</evidence>
<dbReference type="Pfam" id="PF01850">
    <property type="entry name" value="PIN"/>
    <property type="match status" value="1"/>
</dbReference>
<dbReference type="Proteomes" id="UP001341135">
    <property type="component" value="Chromosome"/>
</dbReference>
<evidence type="ECO:0000259" key="1">
    <source>
        <dbReference type="Pfam" id="PF01850"/>
    </source>
</evidence>
<name>A0ABM8J0F8_9CREN</name>
<feature type="domain" description="PIN" evidence="1">
    <location>
        <begin position="1"/>
        <end position="37"/>
    </location>
</feature>
<dbReference type="SUPFAM" id="SSF88723">
    <property type="entry name" value="PIN domain-like"/>
    <property type="match status" value="1"/>
</dbReference>
<protein>
    <recommendedName>
        <fullName evidence="1">PIN domain-containing protein</fullName>
    </recommendedName>
</protein>
<evidence type="ECO:0000313" key="2">
    <source>
        <dbReference type="EMBL" id="BES82774.1"/>
    </source>
</evidence>